<dbReference type="PANTHER" id="PTHR30189">
    <property type="entry name" value="LPS-ASSEMBLY PROTEIN"/>
    <property type="match status" value="1"/>
</dbReference>
<organism evidence="3 4">
    <name type="scientific">Lacihabitans soyangensis</name>
    <dbReference type="NCBI Taxonomy" id="869394"/>
    <lineage>
        <taxon>Bacteria</taxon>
        <taxon>Pseudomonadati</taxon>
        <taxon>Bacteroidota</taxon>
        <taxon>Cytophagia</taxon>
        <taxon>Cytophagales</taxon>
        <taxon>Leadbetterellaceae</taxon>
        <taxon>Lacihabitans</taxon>
    </lineage>
</organism>
<dbReference type="GO" id="GO:1990351">
    <property type="term" value="C:transporter complex"/>
    <property type="evidence" value="ECO:0007669"/>
    <property type="project" value="TreeGrafter"/>
</dbReference>
<protein>
    <recommendedName>
        <fullName evidence="2">Organic solvent tolerance-like N-terminal domain-containing protein</fullName>
    </recommendedName>
</protein>
<dbReference type="InterPro" id="IPR005653">
    <property type="entry name" value="OstA-like_N"/>
</dbReference>
<keyword evidence="1" id="KW-0472">Membrane</keyword>
<gene>
    <name evidence="3" type="ORF">EGI31_16140</name>
</gene>
<evidence type="ECO:0000256" key="1">
    <source>
        <dbReference type="ARBA" id="ARBA00023237"/>
    </source>
</evidence>
<dbReference type="GO" id="GO:0009279">
    <property type="term" value="C:cell outer membrane"/>
    <property type="evidence" value="ECO:0007669"/>
    <property type="project" value="TreeGrafter"/>
</dbReference>
<dbReference type="PANTHER" id="PTHR30189:SF1">
    <property type="entry name" value="LPS-ASSEMBLY PROTEIN LPTD"/>
    <property type="match status" value="1"/>
</dbReference>
<accession>A0AAE3H7H1</accession>
<evidence type="ECO:0000313" key="3">
    <source>
        <dbReference type="EMBL" id="MCP9764475.1"/>
    </source>
</evidence>
<evidence type="ECO:0000259" key="2">
    <source>
        <dbReference type="Pfam" id="PF13100"/>
    </source>
</evidence>
<keyword evidence="1" id="KW-0998">Cell outer membrane</keyword>
<dbReference type="Pfam" id="PF13100">
    <property type="entry name" value="OstA_2"/>
    <property type="match status" value="1"/>
</dbReference>
<feature type="domain" description="Organic solvent tolerance-like N-terminal" evidence="2">
    <location>
        <begin position="46"/>
        <end position="202"/>
    </location>
</feature>
<dbReference type="Proteomes" id="UP001204144">
    <property type="component" value="Unassembled WGS sequence"/>
</dbReference>
<dbReference type="EMBL" id="RJUF01000173">
    <property type="protein sequence ID" value="MCP9764475.1"/>
    <property type="molecule type" value="Genomic_DNA"/>
</dbReference>
<dbReference type="InterPro" id="IPR050218">
    <property type="entry name" value="LptD"/>
</dbReference>
<reference evidence="3 4" key="1">
    <citation type="submission" date="2018-11" db="EMBL/GenBank/DDBJ databases">
        <title>Novel bacteria species description.</title>
        <authorList>
            <person name="Han J.-H."/>
        </authorList>
    </citation>
    <scope>NUCLEOTIDE SEQUENCE [LARGE SCALE GENOMIC DNA]</scope>
    <source>
        <strain evidence="3 4">KCTC23259</strain>
    </source>
</reference>
<keyword evidence="4" id="KW-1185">Reference proteome</keyword>
<dbReference type="RefSeq" id="WP_255038169.1">
    <property type="nucleotide sequence ID" value="NZ_RJUF01000173.1"/>
</dbReference>
<dbReference type="AlphaFoldDB" id="A0AAE3H7H1"/>
<comment type="caution">
    <text evidence="3">The sequence shown here is derived from an EMBL/GenBank/DDBJ whole genome shotgun (WGS) entry which is preliminary data.</text>
</comment>
<evidence type="ECO:0000313" key="4">
    <source>
        <dbReference type="Proteomes" id="UP001204144"/>
    </source>
</evidence>
<sequence>MNHKTSYSLREKASFFTILGLLILANSAQIFAQKPLNPIKDNGPKSMIELVRADSLVGENSLSRTQTFLGNVIFIHRGVKLGCQKAIHNQSSNFIEAYGKIVINQGDTLTIVGDTLLYDGNLRFAKVYGKQVILRDKKVTLRTTKMHYDLNRDQAYYPVPGVLNQDSSRLSSKEGYYNTKTKYFRYIGDVEILNPNYTLCTDSLDYDTYTKQAIFKTFTTIKSKNGDLSAYKGRYNIKTKVSAFQGRAKVTNADYSLEGDTLQFDNTKGSGNADGNVVFVSFKDSLVVVGEKGLRFGETGLTKIIGNTISQRVSQKDTLLIASDTLWVFEKPKNKPSDTLSLAKKVITKDSSGTVEVKNPILEKKKAKLVPLENTEIKAVTPTDTTSKNTTPTSKDIEKIIADGKVEVYRTDFQSLSDSLVYNLKDSLIHFYTKPIIWNQENQLEADTIVITLKNNRLKLMQLVQNSFVVEVDTIRNFNQIKGRKIDAIFDEKSVLQTIKVEGNGESKYFALDEKNRIIGLNTVQCSSMQFYFKDKKIKSIVFRGNPESTLIPPKEIITADMKLDRFEWKANKKPTKESIFAKKFGNLIRNTKMMVM</sequence>
<proteinExistence type="predicted"/>
<name>A0AAE3H7H1_9BACT</name>
<dbReference type="Gene3D" id="2.60.450.10">
    <property type="entry name" value="Lipopolysaccharide (LPS) transport protein A like domain"/>
    <property type="match status" value="3"/>
</dbReference>